<keyword evidence="1" id="KW-0677">Repeat</keyword>
<dbReference type="PANTHER" id="PTHR47942:SF63">
    <property type="entry name" value="PENTATRICOPEPTIDE REPEAT-CONTAINING PROTEIN"/>
    <property type="match status" value="1"/>
</dbReference>
<dbReference type="AlphaFoldDB" id="A0AAD5XWK6"/>
<feature type="region of interest" description="Disordered" evidence="2">
    <location>
        <begin position="34"/>
        <end position="69"/>
    </location>
</feature>
<feature type="non-terminal residue" evidence="3">
    <location>
        <position position="680"/>
    </location>
</feature>
<keyword evidence="4" id="KW-1185">Reference proteome</keyword>
<comment type="caution">
    <text evidence="3">The sequence shown here is derived from an EMBL/GenBank/DDBJ whole genome shotgun (WGS) entry which is preliminary data.</text>
</comment>
<organism evidence="3 4">
    <name type="scientific">Clydaea vesicula</name>
    <dbReference type="NCBI Taxonomy" id="447962"/>
    <lineage>
        <taxon>Eukaryota</taxon>
        <taxon>Fungi</taxon>
        <taxon>Fungi incertae sedis</taxon>
        <taxon>Chytridiomycota</taxon>
        <taxon>Chytridiomycota incertae sedis</taxon>
        <taxon>Chytridiomycetes</taxon>
        <taxon>Lobulomycetales</taxon>
        <taxon>Lobulomycetaceae</taxon>
        <taxon>Clydaea</taxon>
    </lineage>
</organism>
<evidence type="ECO:0000256" key="1">
    <source>
        <dbReference type="ARBA" id="ARBA00022737"/>
    </source>
</evidence>
<proteinExistence type="predicted"/>
<gene>
    <name evidence="3" type="ORF">HK099_000335</name>
</gene>
<name>A0AAD5XWK6_9FUNG</name>
<sequence length="680" mass="78469">MLRITKLFKLRQVKCCQPLQFRCLSNTKTSFNFSKPPSNNNSNFNRSNADTFGNEAKNSAGTQGNSKQPFSDAARFRNYISEGVYEAILYFIKYDQDGGAFSAILPPHSPLRALTMEDWTKLLVIIKYNQFRKSEVGTKPKVERLCERILERVRQCGFRPLAPFYTALANIYTNNGNAEKVQHCINTSPNVMFFGKHLLAQAYAINNDYERCFLIVDEIAQIKSSSTGNQLAPTLNRILSSIEVNNPNGPEFIQKILSYYDDLSITRESSLYDTLIQYYSNSDNYDKIISLMQEKKELGLNATTKSYNALLLYHSRHDPTQVLTLFEEMYVKDIPATTSTFNVVMEAAAKLKNLPLVFKIYFGMMGSHLSPNHNSWAIMAQAIVDNPESSLKLEELVKEAGGKLSTNLIKTIYNGLFKLLERGETHNKAIATRIKEYNEKNKYALTKKLLQPPPIGKMPDPNIYTVAKNIRNSYENYLNNNQLQALNHIDLLYLKIIIRFDMEEATKFLGTLNRESKFYKNPRVLFETGPLVVHNEIYAYNDYIKALCYNGMYETIYPTYQLLKSRQVRFTYYTYDKLLLGLILKYNDTLKPGDPIPTPIYDVLWDYVKDSDYLGFPIKKRYQCLFHLLDHFVGTGTGELEEPFKDGELQNWIRKFERRDGNFVWPVIKEGKDSPYEEIK</sequence>
<feature type="compositionally biased region" description="Low complexity" evidence="2">
    <location>
        <begin position="34"/>
        <end position="48"/>
    </location>
</feature>
<reference evidence="3" key="1">
    <citation type="submission" date="2020-05" db="EMBL/GenBank/DDBJ databases">
        <title>Phylogenomic resolution of chytrid fungi.</title>
        <authorList>
            <person name="Stajich J.E."/>
            <person name="Amses K."/>
            <person name="Simmons R."/>
            <person name="Seto K."/>
            <person name="Myers J."/>
            <person name="Bonds A."/>
            <person name="Quandt C.A."/>
            <person name="Barry K."/>
            <person name="Liu P."/>
            <person name="Grigoriev I."/>
            <person name="Longcore J.E."/>
            <person name="James T.Y."/>
        </authorList>
    </citation>
    <scope>NUCLEOTIDE SEQUENCE</scope>
    <source>
        <strain evidence="3">JEL0476</strain>
    </source>
</reference>
<dbReference type="InterPro" id="IPR011990">
    <property type="entry name" value="TPR-like_helical_dom_sf"/>
</dbReference>
<protein>
    <submittedName>
        <fullName evidence="3">Uncharacterized protein</fullName>
    </submittedName>
</protein>
<dbReference type="Gene3D" id="1.25.40.10">
    <property type="entry name" value="Tetratricopeptide repeat domain"/>
    <property type="match status" value="1"/>
</dbReference>
<evidence type="ECO:0000256" key="2">
    <source>
        <dbReference type="SAM" id="MobiDB-lite"/>
    </source>
</evidence>
<dbReference type="EMBL" id="JADGJW010001073">
    <property type="protein sequence ID" value="KAJ3207187.1"/>
    <property type="molecule type" value="Genomic_DNA"/>
</dbReference>
<evidence type="ECO:0000313" key="3">
    <source>
        <dbReference type="EMBL" id="KAJ3207187.1"/>
    </source>
</evidence>
<dbReference type="PANTHER" id="PTHR47942">
    <property type="entry name" value="TETRATRICOPEPTIDE REPEAT (TPR)-LIKE SUPERFAMILY PROTEIN-RELATED"/>
    <property type="match status" value="1"/>
</dbReference>
<dbReference type="InterPro" id="IPR051222">
    <property type="entry name" value="PPR/CCM1_RNA-binding"/>
</dbReference>
<feature type="compositionally biased region" description="Polar residues" evidence="2">
    <location>
        <begin position="56"/>
        <end position="69"/>
    </location>
</feature>
<accession>A0AAD5XWK6</accession>
<dbReference type="Proteomes" id="UP001211065">
    <property type="component" value="Unassembled WGS sequence"/>
</dbReference>
<evidence type="ECO:0000313" key="4">
    <source>
        <dbReference type="Proteomes" id="UP001211065"/>
    </source>
</evidence>